<evidence type="ECO:0008006" key="3">
    <source>
        <dbReference type="Google" id="ProtNLM"/>
    </source>
</evidence>
<comment type="caution">
    <text evidence="1">The sequence shown here is derived from an EMBL/GenBank/DDBJ whole genome shotgun (WGS) entry which is preliminary data.</text>
</comment>
<dbReference type="Proteomes" id="UP001147695">
    <property type="component" value="Unassembled WGS sequence"/>
</dbReference>
<accession>A0A9W9UN97</accession>
<dbReference type="GO" id="GO:0051118">
    <property type="term" value="F:glucan endo-1,3-alpha-glucosidase activity"/>
    <property type="evidence" value="ECO:0007669"/>
    <property type="project" value="InterPro"/>
</dbReference>
<reference evidence="1" key="1">
    <citation type="submission" date="2022-12" db="EMBL/GenBank/DDBJ databases">
        <authorList>
            <person name="Petersen C."/>
        </authorList>
    </citation>
    <scope>NUCLEOTIDE SEQUENCE</scope>
    <source>
        <strain evidence="1">IBT 35673</strain>
    </source>
</reference>
<dbReference type="InterPro" id="IPR005197">
    <property type="entry name" value="Glyco_hydro_71"/>
</dbReference>
<proteinExistence type="predicted"/>
<protein>
    <recommendedName>
        <fullName evidence="3">Glycoside hydrolase</fullName>
    </recommendedName>
</protein>
<dbReference type="PANTHER" id="PTHR43173:SF33">
    <property type="entry name" value="ASCUS WALL ENDO-1,3-ALPHA-GLUCANASE-RELATED"/>
    <property type="match status" value="1"/>
</dbReference>
<reference evidence="1" key="2">
    <citation type="journal article" date="2023" name="IMA Fungus">
        <title>Comparative genomic study of the Penicillium genus elucidates a diverse pangenome and 15 lateral gene transfer events.</title>
        <authorList>
            <person name="Petersen C."/>
            <person name="Sorensen T."/>
            <person name="Nielsen M.R."/>
            <person name="Sondergaard T.E."/>
            <person name="Sorensen J.L."/>
            <person name="Fitzpatrick D.A."/>
            <person name="Frisvad J.C."/>
            <person name="Nielsen K.L."/>
        </authorList>
    </citation>
    <scope>NUCLEOTIDE SEQUENCE</scope>
    <source>
        <strain evidence="1">IBT 35673</strain>
    </source>
</reference>
<dbReference type="PANTHER" id="PTHR43173">
    <property type="entry name" value="ABC1 FAMILY PROTEIN"/>
    <property type="match status" value="1"/>
</dbReference>
<dbReference type="Pfam" id="PF03659">
    <property type="entry name" value="Glyco_hydro_71"/>
    <property type="match status" value="1"/>
</dbReference>
<dbReference type="CDD" id="cd11577">
    <property type="entry name" value="GH71"/>
    <property type="match status" value="1"/>
</dbReference>
<dbReference type="AlphaFoldDB" id="A0A9W9UN97"/>
<evidence type="ECO:0000313" key="2">
    <source>
        <dbReference type="Proteomes" id="UP001147695"/>
    </source>
</evidence>
<evidence type="ECO:0000313" key="1">
    <source>
        <dbReference type="EMBL" id="KAJ5346255.1"/>
    </source>
</evidence>
<organism evidence="1 2">
    <name type="scientific">Penicillium brevicompactum</name>
    <dbReference type="NCBI Taxonomy" id="5074"/>
    <lineage>
        <taxon>Eukaryota</taxon>
        <taxon>Fungi</taxon>
        <taxon>Dikarya</taxon>
        <taxon>Ascomycota</taxon>
        <taxon>Pezizomycotina</taxon>
        <taxon>Eurotiomycetes</taxon>
        <taxon>Eurotiomycetidae</taxon>
        <taxon>Eurotiales</taxon>
        <taxon>Aspergillaceae</taxon>
        <taxon>Penicillium</taxon>
    </lineage>
</organism>
<name>A0A9W9UN97_PENBR</name>
<dbReference type="Gene3D" id="3.20.20.80">
    <property type="entry name" value="Glycosidases"/>
    <property type="match status" value="1"/>
</dbReference>
<sequence length="379" mass="42849">MVLLQISISPSRLRPLPYVIQLYNSENFTLYDWESNITEAQKAHLDAFALNLAYNHPTTNRSLENTFKAARTLDFKVFFSFDYVGNGAWPESDVIAVINKYKDHPAYYQYKDKPFVSTFEGSLNATDWSTIKKFADCFFLPSWSALGAKKVLAVAPGVPDRLFSWAAWPEGSEPINTYVDSTYIQWLKNAGNLPYMMPVSPWFYTNLPGYGKNWVWSGDSLWYDRWEQVLSLKPKFVEIISWNNYGESHYIGPLHDDAYATFEIGNVSYNYAANIPHDGWRSFLPFVIDLYKTGKTSIQEEGVTAWFRQMPGKACKNDGTIGDSVTQGQKVVPPTDILRDEVFYSALLHSAIGVDVAVDIGGVVQDGKWKSTPPGQVGL</sequence>
<gene>
    <name evidence="1" type="ORF">N7452_004259</name>
</gene>
<dbReference type="EMBL" id="JAPZBQ010000002">
    <property type="protein sequence ID" value="KAJ5346255.1"/>
    <property type="molecule type" value="Genomic_DNA"/>
</dbReference>
<dbReference type="InterPro" id="IPR051130">
    <property type="entry name" value="Mito_struct-func_regulator"/>
</dbReference>